<keyword evidence="2" id="KW-0732">Signal</keyword>
<protein>
    <submittedName>
        <fullName evidence="3">HupE/UreJ family protein</fullName>
    </submittedName>
</protein>
<feature type="transmembrane region" description="Helical" evidence="1">
    <location>
        <begin position="153"/>
        <end position="178"/>
    </location>
</feature>
<keyword evidence="4" id="KW-1185">Reference proteome</keyword>
<evidence type="ECO:0000256" key="1">
    <source>
        <dbReference type="SAM" id="Phobius"/>
    </source>
</evidence>
<feature type="transmembrane region" description="Helical" evidence="1">
    <location>
        <begin position="124"/>
        <end position="141"/>
    </location>
</feature>
<organism evidence="3 4">
    <name type="scientific">Herminiimonas glaciei</name>
    <dbReference type="NCBI Taxonomy" id="523788"/>
    <lineage>
        <taxon>Bacteria</taxon>
        <taxon>Pseudomonadati</taxon>
        <taxon>Pseudomonadota</taxon>
        <taxon>Betaproteobacteria</taxon>
        <taxon>Burkholderiales</taxon>
        <taxon>Oxalobacteraceae</taxon>
        <taxon>Herminiimonas</taxon>
    </lineage>
</organism>
<comment type="caution">
    <text evidence="3">The sequence shown here is derived from an EMBL/GenBank/DDBJ whole genome shotgun (WGS) entry which is preliminary data.</text>
</comment>
<sequence length="204" mass="20813">MFSLSNKTAARIGVFALGCLAVGTALAHPDHPESMMNSAMSFSSGFSHPFSGIDHLLAMLAVGLWATQLKRSALWVLTLAFPLMMVAGALLAMSGFQLPAVESGIAASVTVLGLLIAFAVKMPLWASTTIVSVFALFHGYAHGSELPHGSSAALYGAGFVLATALLHATGLLIGLVAGKQMADKVVRMGGAGIAAVGAYLLTAA</sequence>
<keyword evidence="1" id="KW-0472">Membrane</keyword>
<keyword evidence="1" id="KW-1133">Transmembrane helix</keyword>
<feature type="transmembrane region" description="Helical" evidence="1">
    <location>
        <begin position="73"/>
        <end position="92"/>
    </location>
</feature>
<evidence type="ECO:0000256" key="2">
    <source>
        <dbReference type="SAM" id="SignalP"/>
    </source>
</evidence>
<feature type="chain" id="PRO_5045339069" evidence="2">
    <location>
        <begin position="28"/>
        <end position="204"/>
    </location>
</feature>
<feature type="transmembrane region" description="Helical" evidence="1">
    <location>
        <begin position="46"/>
        <end position="66"/>
    </location>
</feature>
<reference evidence="4" key="1">
    <citation type="journal article" date="2019" name="Int. J. Syst. Evol. Microbiol.">
        <title>The Global Catalogue of Microorganisms (GCM) 10K type strain sequencing project: providing services to taxonomists for standard genome sequencing and annotation.</title>
        <authorList>
            <consortium name="The Broad Institute Genomics Platform"/>
            <consortium name="The Broad Institute Genome Sequencing Center for Infectious Disease"/>
            <person name="Wu L."/>
            <person name="Ma J."/>
        </authorList>
    </citation>
    <scope>NUCLEOTIDE SEQUENCE [LARGE SCALE GENOMIC DNA]</scope>
    <source>
        <strain evidence="4">KACC 12508</strain>
    </source>
</reference>
<dbReference type="RefSeq" id="WP_382270478.1">
    <property type="nucleotide sequence ID" value="NZ_JBHTBU010000001.1"/>
</dbReference>
<proteinExistence type="predicted"/>
<keyword evidence="1" id="KW-0812">Transmembrane</keyword>
<accession>A0ABW2I8L8</accession>
<feature type="transmembrane region" description="Helical" evidence="1">
    <location>
        <begin position="98"/>
        <end position="117"/>
    </location>
</feature>
<dbReference type="Pfam" id="PF04955">
    <property type="entry name" value="HupE_UreJ"/>
    <property type="match status" value="1"/>
</dbReference>
<dbReference type="Proteomes" id="UP001596542">
    <property type="component" value="Unassembled WGS sequence"/>
</dbReference>
<feature type="transmembrane region" description="Helical" evidence="1">
    <location>
        <begin position="185"/>
        <end position="202"/>
    </location>
</feature>
<gene>
    <name evidence="3" type="ORF">ACFQPC_04840</name>
</gene>
<evidence type="ECO:0000313" key="3">
    <source>
        <dbReference type="EMBL" id="MFC7287359.1"/>
    </source>
</evidence>
<dbReference type="PIRSF" id="PIRSF016919">
    <property type="entry name" value="HupE_UreJ"/>
    <property type="match status" value="1"/>
</dbReference>
<feature type="signal peptide" evidence="2">
    <location>
        <begin position="1"/>
        <end position="27"/>
    </location>
</feature>
<dbReference type="InterPro" id="IPR007038">
    <property type="entry name" value="HupE_UreJ"/>
</dbReference>
<name>A0ABW2I8L8_9BURK</name>
<dbReference type="EMBL" id="JBHTBU010000001">
    <property type="protein sequence ID" value="MFC7287359.1"/>
    <property type="molecule type" value="Genomic_DNA"/>
</dbReference>
<evidence type="ECO:0000313" key="4">
    <source>
        <dbReference type="Proteomes" id="UP001596542"/>
    </source>
</evidence>